<dbReference type="Gramene" id="Solyc10g074550.2.1">
    <property type="protein sequence ID" value="Solyc10g074550.2.1"/>
    <property type="gene ID" value="Solyc10g074550.2"/>
</dbReference>
<organism evidence="1">
    <name type="scientific">Solanum lycopersicum</name>
    <name type="common">Tomato</name>
    <name type="synonym">Lycopersicon esculentum</name>
    <dbReference type="NCBI Taxonomy" id="4081"/>
    <lineage>
        <taxon>Eukaryota</taxon>
        <taxon>Viridiplantae</taxon>
        <taxon>Streptophyta</taxon>
        <taxon>Embryophyta</taxon>
        <taxon>Tracheophyta</taxon>
        <taxon>Spermatophyta</taxon>
        <taxon>Magnoliopsida</taxon>
        <taxon>eudicotyledons</taxon>
        <taxon>Gunneridae</taxon>
        <taxon>Pentapetalae</taxon>
        <taxon>asterids</taxon>
        <taxon>lamiids</taxon>
        <taxon>Solanales</taxon>
        <taxon>Solanaceae</taxon>
        <taxon>Solanoideae</taxon>
        <taxon>Solaneae</taxon>
        <taxon>Solanum</taxon>
        <taxon>Solanum subgen. Lycopersicon</taxon>
    </lineage>
</organism>
<accession>A0A3Q7IJ19</accession>
<evidence type="ECO:0000313" key="1">
    <source>
        <dbReference type="EnsemblPlants" id="Solyc10g074550.2.1"/>
    </source>
</evidence>
<name>A0A3Q7IJ19_SOLLC</name>
<sequence>MGRITGSSIFQGYKCSSSILGKDIDVYEFS</sequence>
<reference evidence="1" key="1">
    <citation type="journal article" date="2012" name="Nature">
        <title>The tomato genome sequence provides insights into fleshy fruit evolution.</title>
        <authorList>
            <consortium name="Tomato Genome Consortium"/>
        </authorList>
    </citation>
    <scope>NUCLEOTIDE SEQUENCE [LARGE SCALE GENOMIC DNA]</scope>
    <source>
        <strain evidence="1">cv. Heinz 1706</strain>
    </source>
</reference>
<proteinExistence type="predicted"/>
<dbReference type="PaxDb" id="4081-Solyc10g074550.1.1"/>
<protein>
    <submittedName>
        <fullName evidence="1">Uncharacterized protein</fullName>
    </submittedName>
</protein>
<reference evidence="1" key="2">
    <citation type="submission" date="2019-01" db="UniProtKB">
        <authorList>
            <consortium name="EnsemblPlants"/>
        </authorList>
    </citation>
    <scope>IDENTIFICATION</scope>
    <source>
        <strain evidence="1">cv. Heinz 1706</strain>
    </source>
</reference>
<dbReference type="AlphaFoldDB" id="A0A3Q7IJ19"/>
<keyword evidence="2" id="KW-1185">Reference proteome</keyword>
<evidence type="ECO:0000313" key="2">
    <source>
        <dbReference type="Proteomes" id="UP000004994"/>
    </source>
</evidence>
<dbReference type="InParanoid" id="A0A3Q7IJ19"/>
<dbReference type="EnsemblPlants" id="Solyc10g074550.2.1">
    <property type="protein sequence ID" value="Solyc10g074550.2.1"/>
    <property type="gene ID" value="Solyc10g074550.2"/>
</dbReference>
<dbReference type="Proteomes" id="UP000004994">
    <property type="component" value="Chromosome 10"/>
</dbReference>